<sequence>MSEGVIDLANTRKIRAATSGNLSAMEVVKLRLGSWAQELRQEQPAFTEKELDAIQDKNLSGQPHKAETFNKWVGLSQEFHAEIYNALSLSLDARATINRIQLAMNLGELAYLNKADQLYQPLVMTEKAAAQYRIDSVEHQKQRRLEGWYSIQDVFVRRAHEILPEKEKARIETDEYGDLLWWDYIDAFPEDASKYGEKALDSIREHIASGDLVFEAEHPTDVMREQWPEIGETAVNVMPEWLDLKTLMGEETSEALQDLHCEYVICGCQGKHLYSLKSQLPEWQALMEKYVQAEMHADLPYCRPVAIIQEPFDGGHLDDNGHFQSFGADAAIRLNAFEKAVERIGPSLFDGMNTNASHKAQAFMVKLATLDAISEYLEIDFFSHLTREWQADLRDATKTFNRSMEHLYYAHSTMAEGDDRRHYINRGKPEPIVLEALRPSQEELEQIRKSLEKEELDGWFKNSFELIFLEGAA</sequence>
<dbReference type="Proteomes" id="UP001056291">
    <property type="component" value="Chromosome"/>
</dbReference>
<accession>A0ABY4W3E2</accession>
<dbReference type="RefSeq" id="WP_251934529.1">
    <property type="nucleotide sequence ID" value="NZ_CP098747.1"/>
</dbReference>
<reference evidence="1" key="1">
    <citation type="submission" date="2022-06" db="EMBL/GenBank/DDBJ databases">
        <title>Sneathiella actinostolidae sp. nov., isolated from a sea anemonein the Western Pacific Ocean.</title>
        <authorList>
            <person name="Wei M.J."/>
        </authorList>
    </citation>
    <scope>NUCLEOTIDE SEQUENCE</scope>
    <source>
        <strain evidence="1">PHK-P5</strain>
    </source>
</reference>
<keyword evidence="2" id="KW-1185">Reference proteome</keyword>
<evidence type="ECO:0000313" key="2">
    <source>
        <dbReference type="Proteomes" id="UP001056291"/>
    </source>
</evidence>
<protein>
    <submittedName>
        <fullName evidence="1">Uncharacterized protein</fullName>
    </submittedName>
</protein>
<proteinExistence type="predicted"/>
<evidence type="ECO:0000313" key="1">
    <source>
        <dbReference type="EMBL" id="USG61477.1"/>
    </source>
</evidence>
<organism evidence="1 2">
    <name type="scientific">Sneathiella marina</name>
    <dbReference type="NCBI Taxonomy" id="2950108"/>
    <lineage>
        <taxon>Bacteria</taxon>
        <taxon>Pseudomonadati</taxon>
        <taxon>Pseudomonadota</taxon>
        <taxon>Alphaproteobacteria</taxon>
        <taxon>Sneathiellales</taxon>
        <taxon>Sneathiellaceae</taxon>
        <taxon>Sneathiella</taxon>
    </lineage>
</organism>
<dbReference type="EMBL" id="CP098747">
    <property type="protein sequence ID" value="USG61477.1"/>
    <property type="molecule type" value="Genomic_DNA"/>
</dbReference>
<gene>
    <name evidence="1" type="ORF">NBZ79_00615</name>
</gene>
<name>A0ABY4W3E2_9PROT</name>